<evidence type="ECO:0000313" key="2">
    <source>
        <dbReference type="Proteomes" id="UP000694546"/>
    </source>
</evidence>
<dbReference type="Ensembl" id="ENSGMOT00000045549.1">
    <property type="protein sequence ID" value="ENSGMOP00000039956.1"/>
    <property type="gene ID" value="ENSGMOG00000022294.1"/>
</dbReference>
<sequence length="105" mass="12039">MLRFATSTMCASNVSHLPTKITAKDHKKQYPGILHESGRKLFCTTCNIVVEHKRKSSIDKHFATRNITTELQMLQRLLHPSQLPAQKDSRSIIHRTISQCFCSFN</sequence>
<evidence type="ECO:0000313" key="1">
    <source>
        <dbReference type="Ensembl" id="ENSGMOP00000039956.1"/>
    </source>
</evidence>
<keyword evidence="2" id="KW-1185">Reference proteome</keyword>
<proteinExistence type="predicted"/>
<accession>A0A8C5FIS7</accession>
<dbReference type="GeneTree" id="ENSGT01030000235970"/>
<reference evidence="1" key="1">
    <citation type="submission" date="2025-08" db="UniProtKB">
        <authorList>
            <consortium name="Ensembl"/>
        </authorList>
    </citation>
    <scope>IDENTIFICATION</scope>
</reference>
<organism evidence="1 2">
    <name type="scientific">Gadus morhua</name>
    <name type="common">Atlantic cod</name>
    <dbReference type="NCBI Taxonomy" id="8049"/>
    <lineage>
        <taxon>Eukaryota</taxon>
        <taxon>Metazoa</taxon>
        <taxon>Chordata</taxon>
        <taxon>Craniata</taxon>
        <taxon>Vertebrata</taxon>
        <taxon>Euteleostomi</taxon>
        <taxon>Actinopterygii</taxon>
        <taxon>Neopterygii</taxon>
        <taxon>Teleostei</taxon>
        <taxon>Neoteleostei</taxon>
        <taxon>Acanthomorphata</taxon>
        <taxon>Zeiogadaria</taxon>
        <taxon>Gadariae</taxon>
        <taxon>Gadiformes</taxon>
        <taxon>Gadoidei</taxon>
        <taxon>Gadidae</taxon>
        <taxon>Gadus</taxon>
    </lineage>
</organism>
<dbReference type="AlphaFoldDB" id="A0A8C5FIS7"/>
<name>A0A8C5FIS7_GADMO</name>
<dbReference type="Proteomes" id="UP000694546">
    <property type="component" value="Chromosome 2"/>
</dbReference>
<protein>
    <submittedName>
        <fullName evidence="1">Uncharacterized protein</fullName>
    </submittedName>
</protein>
<reference evidence="1" key="2">
    <citation type="submission" date="2025-09" db="UniProtKB">
        <authorList>
            <consortium name="Ensembl"/>
        </authorList>
    </citation>
    <scope>IDENTIFICATION</scope>
</reference>